<evidence type="ECO:0000313" key="4">
    <source>
        <dbReference type="EMBL" id="CAI1940810.1"/>
    </source>
</evidence>
<keyword evidence="5" id="KW-1185">Reference proteome</keyword>
<evidence type="ECO:0000256" key="1">
    <source>
        <dbReference type="ARBA" id="ARBA00010322"/>
    </source>
</evidence>
<evidence type="ECO:0000256" key="3">
    <source>
        <dbReference type="ARBA" id="ARBA00022840"/>
    </source>
</evidence>
<sequence length="511" mass="58705">MMISLKPNVVRIFRQVQHCSIRICRYQSTNPKKSLTPLQEYDKLVKMGKLQDDTYQRGIISSLGELYDSLVRYVPPAVKTPNPVDQLGGWWLKGLKSVFGRGKSKNLGADVDVSRIGNSIPRGIYLYGDVGCGKTMLMDLFYTTVPKHLSKKRIHFHQFMQYVHKRSHEIVKEQNLKEFSDAKGKEIDTVPFLAAEIANSSHVLCFDEFQVTDVADAMILRRLMTALLSDDYGVVLFATSNRHPDELYINGVQRQSFIPCIELIKHRTKVIFLNSPTDYRRIRRPISSVYYFPADSSIKYSSKECKNCRETHIKEWYDYFSQASHTDDSTDSHSVHKTFYDYPLTIWGREFKVPKCTPPRVAQFTFKQLCGEPLAAGDYLTLAKNFEAFIVTDIPYLSIYVRDEVRRFITFLDAVYDSGGKLATTGAADFTSLFVEPEQVLNEFELRPAIKENDAVDSELLDEMVEKHGFSKEIAKKSQMFALDEERFAFARALSRLSQMSSTDWVTKPKY</sequence>
<dbReference type="SUPFAM" id="SSF52540">
    <property type="entry name" value="P-loop containing nucleoside triphosphate hydrolases"/>
    <property type="match status" value="1"/>
</dbReference>
<dbReference type="Gene3D" id="3.40.50.300">
    <property type="entry name" value="P-loop containing nucleotide triphosphate hydrolases"/>
    <property type="match status" value="1"/>
</dbReference>
<protein>
    <recommendedName>
        <fullName evidence="6">AFG1-like protein</fullName>
    </recommendedName>
</protein>
<dbReference type="Pfam" id="PF03969">
    <property type="entry name" value="AFG1_ATPase"/>
    <property type="match status" value="1"/>
</dbReference>
<dbReference type="EMBL" id="OX291495">
    <property type="protein sequence ID" value="CAI1940810.1"/>
    <property type="molecule type" value="Genomic_DNA"/>
</dbReference>
<evidence type="ECO:0000313" key="5">
    <source>
        <dbReference type="Proteomes" id="UP001152964"/>
    </source>
</evidence>
<dbReference type="PANTHER" id="PTHR12169">
    <property type="entry name" value="ATPASE N2B"/>
    <property type="match status" value="1"/>
</dbReference>
<organism evidence="4 5">
    <name type="scientific">Saccharomyces eubayanus</name>
    <name type="common">Yeast</name>
    <dbReference type="NCBI Taxonomy" id="1080349"/>
    <lineage>
        <taxon>Eukaryota</taxon>
        <taxon>Fungi</taxon>
        <taxon>Dikarya</taxon>
        <taxon>Ascomycota</taxon>
        <taxon>Saccharomycotina</taxon>
        <taxon>Saccharomycetes</taxon>
        <taxon>Saccharomycetales</taxon>
        <taxon>Saccharomycetaceae</taxon>
        <taxon>Saccharomyces</taxon>
    </lineage>
</organism>
<keyword evidence="3" id="KW-0067">ATP-binding</keyword>
<keyword evidence="2" id="KW-0547">Nucleotide-binding</keyword>
<dbReference type="PANTHER" id="PTHR12169:SF6">
    <property type="entry name" value="AFG1-LIKE ATPASE"/>
    <property type="match status" value="1"/>
</dbReference>
<reference evidence="4" key="1">
    <citation type="submission" date="2022-08" db="EMBL/GenBank/DDBJ databases">
        <authorList>
            <person name="Byrne P K."/>
        </authorList>
    </citation>
    <scope>NUCLEOTIDE SEQUENCE</scope>
    <source>
        <strain evidence="4">UCD650</strain>
    </source>
</reference>
<comment type="similarity">
    <text evidence="1">Belongs to the AFG1 ATPase family.</text>
</comment>
<dbReference type="Proteomes" id="UP001152964">
    <property type="component" value="Chromosome 5"/>
</dbReference>
<dbReference type="InterPro" id="IPR005654">
    <property type="entry name" value="ATPase_AFG1-like"/>
</dbReference>
<evidence type="ECO:0008006" key="6">
    <source>
        <dbReference type="Google" id="ProtNLM"/>
    </source>
</evidence>
<name>A0ABN8VU88_SACEU</name>
<gene>
    <name evidence="4" type="primary">U6500E00330</name>
    <name evidence="4" type="ORF">SEUBUCD650_0E00330</name>
</gene>
<dbReference type="NCBIfam" id="NF040713">
    <property type="entry name" value="ZapE"/>
    <property type="match status" value="1"/>
</dbReference>
<accession>A0ABN8VU88</accession>
<evidence type="ECO:0000256" key="2">
    <source>
        <dbReference type="ARBA" id="ARBA00022741"/>
    </source>
</evidence>
<dbReference type="InterPro" id="IPR027417">
    <property type="entry name" value="P-loop_NTPase"/>
</dbReference>
<proteinExistence type="inferred from homology"/>